<dbReference type="InterPro" id="IPR005135">
    <property type="entry name" value="Endo/exonuclease/phosphatase"/>
</dbReference>
<gene>
    <name evidence="2" type="ORF">B0F88_11611</name>
</gene>
<dbReference type="EMBL" id="PTIY01000016">
    <property type="protein sequence ID" value="PPK66563.1"/>
    <property type="molecule type" value="Genomic_DNA"/>
</dbReference>
<reference evidence="2 3" key="1">
    <citation type="submission" date="2018-02" db="EMBL/GenBank/DDBJ databases">
        <title>Subsurface microbial communities from deep shales in Ohio and West Virginia, USA.</title>
        <authorList>
            <person name="Wrighton K."/>
        </authorList>
    </citation>
    <scope>NUCLEOTIDE SEQUENCE [LARGE SCALE GENOMIC DNA]</scope>
    <source>
        <strain evidence="2 3">OWC-G53F</strain>
    </source>
</reference>
<dbReference type="PANTHER" id="PTHR14859">
    <property type="entry name" value="CALCOFLUOR WHITE HYPERSENSITIVE PROTEIN PRECURSOR"/>
    <property type="match status" value="1"/>
</dbReference>
<dbReference type="GO" id="GO:0004527">
    <property type="term" value="F:exonuclease activity"/>
    <property type="evidence" value="ECO:0007669"/>
    <property type="project" value="UniProtKB-KW"/>
</dbReference>
<protein>
    <submittedName>
        <fullName evidence="2">Endonuclease/exonuclease/phosphatase family metal-dependent hydrolase</fullName>
    </submittedName>
</protein>
<dbReference type="GO" id="GO:0016020">
    <property type="term" value="C:membrane"/>
    <property type="evidence" value="ECO:0007669"/>
    <property type="project" value="GOC"/>
</dbReference>
<feature type="domain" description="Endonuclease/exonuclease/phosphatase" evidence="1">
    <location>
        <begin position="9"/>
        <end position="241"/>
    </location>
</feature>
<organism evidence="2 3">
    <name type="scientific">Methylobacter tundripaludum</name>
    <dbReference type="NCBI Taxonomy" id="173365"/>
    <lineage>
        <taxon>Bacteria</taxon>
        <taxon>Pseudomonadati</taxon>
        <taxon>Pseudomonadota</taxon>
        <taxon>Gammaproteobacteria</taxon>
        <taxon>Methylococcales</taxon>
        <taxon>Methylococcaceae</taxon>
        <taxon>Methylobacter</taxon>
    </lineage>
</organism>
<dbReference type="RefSeq" id="WP_104424992.1">
    <property type="nucleotide sequence ID" value="NZ_PTIY01000016.1"/>
</dbReference>
<dbReference type="Pfam" id="PF03372">
    <property type="entry name" value="Exo_endo_phos"/>
    <property type="match status" value="1"/>
</dbReference>
<dbReference type="AlphaFoldDB" id="A0A2S6GN13"/>
<dbReference type="Gene3D" id="3.60.10.10">
    <property type="entry name" value="Endonuclease/exonuclease/phosphatase"/>
    <property type="match status" value="1"/>
</dbReference>
<dbReference type="GO" id="GO:0006506">
    <property type="term" value="P:GPI anchor biosynthetic process"/>
    <property type="evidence" value="ECO:0007669"/>
    <property type="project" value="TreeGrafter"/>
</dbReference>
<comment type="caution">
    <text evidence="2">The sequence shown here is derived from an EMBL/GenBank/DDBJ whole genome shotgun (WGS) entry which is preliminary data.</text>
</comment>
<keyword evidence="3" id="KW-1185">Reference proteome</keyword>
<sequence>MNKQGLRVLTYNIHKGFNVGNRRFVLHQIRDALVAADADLMFLQEMQGEHQRHEKKIPDWPVLSQLEFLAENTWPFHAYGKNAIYNAGHHGNAILSKHPFVRWENINVSPFPWASRSLLHGVIRLPNSNQDLHIVCIHFGLVGKERRLQIGKLCARIDSHVPHDAPLIIAGDFNDWLGQADRLLHDHLGLQEIFRKTHGRYARSFPAWMPFLPMDRIYYRGLTPLSCERLGHAPWHTLSDHAPLTATFAL</sequence>
<accession>A0A2S6GN13</accession>
<keyword evidence="2" id="KW-0540">Nuclease</keyword>
<dbReference type="Proteomes" id="UP000238071">
    <property type="component" value="Unassembled WGS sequence"/>
</dbReference>
<keyword evidence="2" id="KW-0269">Exonuclease</keyword>
<dbReference type="SUPFAM" id="SSF56219">
    <property type="entry name" value="DNase I-like"/>
    <property type="match status" value="1"/>
</dbReference>
<dbReference type="OrthoDB" id="9793162at2"/>
<dbReference type="InterPro" id="IPR051916">
    <property type="entry name" value="GPI-anchor_lipid_remodeler"/>
</dbReference>
<keyword evidence="2" id="KW-0255">Endonuclease</keyword>
<dbReference type="InterPro" id="IPR036691">
    <property type="entry name" value="Endo/exonu/phosph_ase_sf"/>
</dbReference>
<evidence type="ECO:0000313" key="3">
    <source>
        <dbReference type="Proteomes" id="UP000238071"/>
    </source>
</evidence>
<evidence type="ECO:0000313" key="2">
    <source>
        <dbReference type="EMBL" id="PPK66563.1"/>
    </source>
</evidence>
<keyword evidence="2" id="KW-0378">Hydrolase</keyword>
<dbReference type="GO" id="GO:0004519">
    <property type="term" value="F:endonuclease activity"/>
    <property type="evidence" value="ECO:0007669"/>
    <property type="project" value="UniProtKB-KW"/>
</dbReference>
<dbReference type="PANTHER" id="PTHR14859:SF1">
    <property type="entry name" value="PGAP2-INTERACTING PROTEIN"/>
    <property type="match status" value="1"/>
</dbReference>
<evidence type="ECO:0000259" key="1">
    <source>
        <dbReference type="Pfam" id="PF03372"/>
    </source>
</evidence>
<proteinExistence type="predicted"/>
<name>A0A2S6GN13_9GAMM</name>